<gene>
    <name evidence="1" type="ORF">CEV31_0049</name>
</gene>
<dbReference type="EMBL" id="NNRJ01000002">
    <property type="protein sequence ID" value="OYR22973.1"/>
    <property type="molecule type" value="Genomic_DNA"/>
</dbReference>
<dbReference type="InterPro" id="IPR009057">
    <property type="entry name" value="Homeodomain-like_sf"/>
</dbReference>
<sequence length="128" mass="14396">MGRALSTDLRSRVLKAANEGLSARNAGVRFEVSAAKAIRWVSRAQDVELEARRPGRRRGSRLDADENFIMSMIEERKDITPNEMVARLAQERGLQIVRSALNTWLRGRGLTYEKDRTCIGVGTARPNE</sequence>
<protein>
    <submittedName>
        <fullName evidence="1">Transposase family protein</fullName>
    </submittedName>
</protein>
<proteinExistence type="predicted"/>
<dbReference type="SUPFAM" id="SSF46689">
    <property type="entry name" value="Homeodomain-like"/>
    <property type="match status" value="1"/>
</dbReference>
<evidence type="ECO:0000313" key="2">
    <source>
        <dbReference type="Proteomes" id="UP000215590"/>
    </source>
</evidence>
<comment type="caution">
    <text evidence="1">The sequence shown here is derived from an EMBL/GenBank/DDBJ whole genome shotgun (WGS) entry which is preliminary data.</text>
</comment>
<reference evidence="1 2" key="1">
    <citation type="submission" date="2017-07" db="EMBL/GenBank/DDBJ databases">
        <title>Phylogenetic study on the rhizospheric bacterium Ochrobactrum sp. A44.</title>
        <authorList>
            <person name="Krzyzanowska D.M."/>
            <person name="Ossowicki A."/>
            <person name="Rajewska M."/>
            <person name="Maciag T."/>
            <person name="Kaczynski Z."/>
            <person name="Czerwicka M."/>
            <person name="Jafra S."/>
        </authorList>
    </citation>
    <scope>NUCLEOTIDE SEQUENCE [LARGE SCALE GENOMIC DNA]</scope>
    <source>
        <strain evidence="1 2">DSM 7216</strain>
    </source>
</reference>
<accession>A0A256G797</accession>
<name>A0A256G797_9HYPH</name>
<dbReference type="AlphaFoldDB" id="A0A256G797"/>
<organism evidence="1 2">
    <name type="scientific">Brucella thiophenivorans</name>
    <dbReference type="NCBI Taxonomy" id="571255"/>
    <lineage>
        <taxon>Bacteria</taxon>
        <taxon>Pseudomonadati</taxon>
        <taxon>Pseudomonadota</taxon>
        <taxon>Alphaproteobacteria</taxon>
        <taxon>Hyphomicrobiales</taxon>
        <taxon>Brucellaceae</taxon>
        <taxon>Brucella/Ochrobactrum group</taxon>
        <taxon>Brucella</taxon>
    </lineage>
</organism>
<evidence type="ECO:0000313" key="1">
    <source>
        <dbReference type="EMBL" id="OYR22973.1"/>
    </source>
</evidence>
<keyword evidence="2" id="KW-1185">Reference proteome</keyword>
<dbReference type="Proteomes" id="UP000215590">
    <property type="component" value="Unassembled WGS sequence"/>
</dbReference>